<dbReference type="STRING" id="1077936.SAMN05421545_0849"/>
<dbReference type="AlphaFoldDB" id="A0A1N6UEL9"/>
<dbReference type="SUPFAM" id="SSF52402">
    <property type="entry name" value="Adenine nucleotide alpha hydrolases-like"/>
    <property type="match status" value="1"/>
</dbReference>
<proteinExistence type="predicted"/>
<evidence type="ECO:0000313" key="1">
    <source>
        <dbReference type="EMBL" id="SIQ64108.1"/>
    </source>
</evidence>
<dbReference type="EMBL" id="FTNM01000001">
    <property type="protein sequence ID" value="SIQ64108.1"/>
    <property type="molecule type" value="Genomic_DNA"/>
</dbReference>
<accession>A0A1N6UEL9</accession>
<organism evidence="1 2">
    <name type="scientific">Pontibacter lucknowensis</name>
    <dbReference type="NCBI Taxonomy" id="1077936"/>
    <lineage>
        <taxon>Bacteria</taxon>
        <taxon>Pseudomonadati</taxon>
        <taxon>Bacteroidota</taxon>
        <taxon>Cytophagia</taxon>
        <taxon>Cytophagales</taxon>
        <taxon>Hymenobacteraceae</taxon>
        <taxon>Pontibacter</taxon>
    </lineage>
</organism>
<evidence type="ECO:0000313" key="2">
    <source>
        <dbReference type="Proteomes" id="UP000185924"/>
    </source>
</evidence>
<reference evidence="2" key="1">
    <citation type="submission" date="2017-01" db="EMBL/GenBank/DDBJ databases">
        <authorList>
            <person name="Varghese N."/>
            <person name="Submissions S."/>
        </authorList>
    </citation>
    <scope>NUCLEOTIDE SEQUENCE [LARGE SCALE GENOMIC DNA]</scope>
    <source>
        <strain evidence="2">DM9</strain>
    </source>
</reference>
<name>A0A1N6UEL9_9BACT</name>
<dbReference type="Gene3D" id="3.40.50.12370">
    <property type="match status" value="1"/>
</dbReference>
<protein>
    <submittedName>
        <fullName evidence="1">Nucleotide-binding universal stress protein, UspA family</fullName>
    </submittedName>
</protein>
<sequence length="310" mass="35957">MATKGTIQLPYFFVAYRYRCRYWYRYTVKPLPMKTRFIVLIDFSSYSKFELQLAKHWADSMAADVLLLHEPVVMAPALTDASTRNEIIGYETDKALNKLKAFTMQHLPDTRRISYRVAEDSLIISLQRLLSEYYYNVIFVGLKGTGFLKRIFMGSTAISVIDETNDVVVAVPRHSFNMSPDTLYISVYYKYRLNTAELDKVLQLFGDKIKHIRFLSVVAKKDSMKQTMGYLEELRKMYHGERDAHIEAFEGEDAFYTLKQYMNAHADGMLVVQKGSRSFTNQVFRRFLINELVYDASVPLIVLPQESGQV</sequence>
<gene>
    <name evidence="1" type="ORF">SAMN05421545_0849</name>
</gene>
<dbReference type="Proteomes" id="UP000185924">
    <property type="component" value="Unassembled WGS sequence"/>
</dbReference>
<keyword evidence="2" id="KW-1185">Reference proteome</keyword>